<accession>A0A1G6L7S0</accession>
<proteinExistence type="predicted"/>
<sequence length="40" mass="4470">MKRVCQSSSLSDDLAETEEVEVSHPLIQQKAKELSRAPND</sequence>
<gene>
    <name evidence="2" type="ORF">SAMN04488112_10798</name>
</gene>
<keyword evidence="3" id="KW-1185">Reference proteome</keyword>
<organism evidence="2 3">
    <name type="scientific">Melghirimyces thermohalophilus</name>
    <dbReference type="NCBI Taxonomy" id="1236220"/>
    <lineage>
        <taxon>Bacteria</taxon>
        <taxon>Bacillati</taxon>
        <taxon>Bacillota</taxon>
        <taxon>Bacilli</taxon>
        <taxon>Bacillales</taxon>
        <taxon>Thermoactinomycetaceae</taxon>
        <taxon>Melghirimyces</taxon>
    </lineage>
</organism>
<evidence type="ECO:0000313" key="2">
    <source>
        <dbReference type="EMBL" id="SDC39402.1"/>
    </source>
</evidence>
<dbReference type="STRING" id="1236220.SAMN04488112_10798"/>
<feature type="compositionally biased region" description="Polar residues" evidence="1">
    <location>
        <begin position="1"/>
        <end position="11"/>
    </location>
</feature>
<reference evidence="2 3" key="1">
    <citation type="submission" date="2016-10" db="EMBL/GenBank/DDBJ databases">
        <authorList>
            <person name="de Groot N.N."/>
        </authorList>
    </citation>
    <scope>NUCLEOTIDE SEQUENCE [LARGE SCALE GENOMIC DNA]</scope>
    <source>
        <strain evidence="2 3">DSM 45514</strain>
    </source>
</reference>
<feature type="compositionally biased region" description="Basic and acidic residues" evidence="1">
    <location>
        <begin position="30"/>
        <end position="40"/>
    </location>
</feature>
<dbReference type="AlphaFoldDB" id="A0A1G6L7S0"/>
<dbReference type="Proteomes" id="UP000199387">
    <property type="component" value="Unassembled WGS sequence"/>
</dbReference>
<evidence type="ECO:0000313" key="3">
    <source>
        <dbReference type="Proteomes" id="UP000199387"/>
    </source>
</evidence>
<feature type="region of interest" description="Disordered" evidence="1">
    <location>
        <begin position="1"/>
        <end position="40"/>
    </location>
</feature>
<dbReference type="RefSeq" id="WP_281220454.1">
    <property type="nucleotide sequence ID" value="NZ_FMZA01000007.1"/>
</dbReference>
<name>A0A1G6L7S0_9BACL</name>
<dbReference type="EMBL" id="FMZA01000007">
    <property type="protein sequence ID" value="SDC39402.1"/>
    <property type="molecule type" value="Genomic_DNA"/>
</dbReference>
<protein>
    <submittedName>
        <fullName evidence="2">Uncharacterized protein</fullName>
    </submittedName>
</protein>
<evidence type="ECO:0000256" key="1">
    <source>
        <dbReference type="SAM" id="MobiDB-lite"/>
    </source>
</evidence>